<dbReference type="AlphaFoldDB" id="A0A3N4KJ92"/>
<organism evidence="3 4">
    <name type="scientific">Morchella conica CCBAS932</name>
    <dbReference type="NCBI Taxonomy" id="1392247"/>
    <lineage>
        <taxon>Eukaryota</taxon>
        <taxon>Fungi</taxon>
        <taxon>Dikarya</taxon>
        <taxon>Ascomycota</taxon>
        <taxon>Pezizomycotina</taxon>
        <taxon>Pezizomycetes</taxon>
        <taxon>Pezizales</taxon>
        <taxon>Morchellaceae</taxon>
        <taxon>Morchella</taxon>
    </lineage>
</organism>
<proteinExistence type="predicted"/>
<keyword evidence="2" id="KW-0732">Signal</keyword>
<keyword evidence="1" id="KW-0472">Membrane</keyword>
<keyword evidence="1" id="KW-1133">Transmembrane helix</keyword>
<gene>
    <name evidence="3" type="ORF">P167DRAFT_306188</name>
</gene>
<keyword evidence="1" id="KW-0812">Transmembrane</keyword>
<feature type="transmembrane region" description="Helical" evidence="1">
    <location>
        <begin position="58"/>
        <end position="81"/>
    </location>
</feature>
<accession>A0A3N4KJ92</accession>
<protein>
    <submittedName>
        <fullName evidence="3">Uncharacterized protein</fullName>
    </submittedName>
</protein>
<keyword evidence="4" id="KW-1185">Reference proteome</keyword>
<sequence>MVPHFVYFRVIILIWGEVESIRSADIPSSRSSIRRHAIPIIFLSVNSRPRAFGARKIVIRWVYSFSLVIYVLLFAVAALLMNELID</sequence>
<name>A0A3N4KJ92_9PEZI</name>
<evidence type="ECO:0000256" key="1">
    <source>
        <dbReference type="SAM" id="Phobius"/>
    </source>
</evidence>
<feature type="chain" id="PRO_5018293663" evidence="2">
    <location>
        <begin position="21"/>
        <end position="86"/>
    </location>
</feature>
<dbReference type="InParanoid" id="A0A3N4KJ92"/>
<dbReference type="EMBL" id="ML119152">
    <property type="protein sequence ID" value="RPB09488.1"/>
    <property type="molecule type" value="Genomic_DNA"/>
</dbReference>
<dbReference type="Proteomes" id="UP000277580">
    <property type="component" value="Unassembled WGS sequence"/>
</dbReference>
<feature type="signal peptide" evidence="2">
    <location>
        <begin position="1"/>
        <end position="20"/>
    </location>
</feature>
<evidence type="ECO:0000313" key="4">
    <source>
        <dbReference type="Proteomes" id="UP000277580"/>
    </source>
</evidence>
<reference evidence="3 4" key="1">
    <citation type="journal article" date="2018" name="Nat. Ecol. Evol.">
        <title>Pezizomycetes genomes reveal the molecular basis of ectomycorrhizal truffle lifestyle.</title>
        <authorList>
            <person name="Murat C."/>
            <person name="Payen T."/>
            <person name="Noel B."/>
            <person name="Kuo A."/>
            <person name="Morin E."/>
            <person name="Chen J."/>
            <person name="Kohler A."/>
            <person name="Krizsan K."/>
            <person name="Balestrini R."/>
            <person name="Da Silva C."/>
            <person name="Montanini B."/>
            <person name="Hainaut M."/>
            <person name="Levati E."/>
            <person name="Barry K.W."/>
            <person name="Belfiori B."/>
            <person name="Cichocki N."/>
            <person name="Clum A."/>
            <person name="Dockter R.B."/>
            <person name="Fauchery L."/>
            <person name="Guy J."/>
            <person name="Iotti M."/>
            <person name="Le Tacon F."/>
            <person name="Lindquist E.A."/>
            <person name="Lipzen A."/>
            <person name="Malagnac F."/>
            <person name="Mello A."/>
            <person name="Molinier V."/>
            <person name="Miyauchi S."/>
            <person name="Poulain J."/>
            <person name="Riccioni C."/>
            <person name="Rubini A."/>
            <person name="Sitrit Y."/>
            <person name="Splivallo R."/>
            <person name="Traeger S."/>
            <person name="Wang M."/>
            <person name="Zifcakova L."/>
            <person name="Wipf D."/>
            <person name="Zambonelli A."/>
            <person name="Paolocci F."/>
            <person name="Nowrousian M."/>
            <person name="Ottonello S."/>
            <person name="Baldrian P."/>
            <person name="Spatafora J.W."/>
            <person name="Henrissat B."/>
            <person name="Nagy L.G."/>
            <person name="Aury J.M."/>
            <person name="Wincker P."/>
            <person name="Grigoriev I.V."/>
            <person name="Bonfante P."/>
            <person name="Martin F.M."/>
        </authorList>
    </citation>
    <scope>NUCLEOTIDE SEQUENCE [LARGE SCALE GENOMIC DNA]</scope>
    <source>
        <strain evidence="3 4">CCBAS932</strain>
    </source>
</reference>
<evidence type="ECO:0000313" key="3">
    <source>
        <dbReference type="EMBL" id="RPB09488.1"/>
    </source>
</evidence>
<evidence type="ECO:0000256" key="2">
    <source>
        <dbReference type="SAM" id="SignalP"/>
    </source>
</evidence>